<accession>A0A6A6W611</accession>
<sequence length="88" mass="9914">MAWEFLRPILTPAALLSIQANASPLLTLLLVYIGLTTLCVLVWYIHFRTSKAYPATKKKDNGGGGLKKKGGEGWWWVGRLRLRGWMRG</sequence>
<dbReference type="EMBL" id="ML996573">
    <property type="protein sequence ID" value="KAF2757390.1"/>
    <property type="molecule type" value="Genomic_DNA"/>
</dbReference>
<evidence type="ECO:0000313" key="3">
    <source>
        <dbReference type="Proteomes" id="UP000799437"/>
    </source>
</evidence>
<dbReference type="AlphaFoldDB" id="A0A6A6W611"/>
<dbReference type="GeneID" id="54485138"/>
<reference evidence="2" key="1">
    <citation type="journal article" date="2020" name="Stud. Mycol.">
        <title>101 Dothideomycetes genomes: a test case for predicting lifestyles and emergence of pathogens.</title>
        <authorList>
            <person name="Haridas S."/>
            <person name="Albert R."/>
            <person name="Binder M."/>
            <person name="Bloem J."/>
            <person name="Labutti K."/>
            <person name="Salamov A."/>
            <person name="Andreopoulos B."/>
            <person name="Baker S."/>
            <person name="Barry K."/>
            <person name="Bills G."/>
            <person name="Bluhm B."/>
            <person name="Cannon C."/>
            <person name="Castanera R."/>
            <person name="Culley D."/>
            <person name="Daum C."/>
            <person name="Ezra D."/>
            <person name="Gonzalez J."/>
            <person name="Henrissat B."/>
            <person name="Kuo A."/>
            <person name="Liang C."/>
            <person name="Lipzen A."/>
            <person name="Lutzoni F."/>
            <person name="Magnuson J."/>
            <person name="Mondo S."/>
            <person name="Nolan M."/>
            <person name="Ohm R."/>
            <person name="Pangilinan J."/>
            <person name="Park H.-J."/>
            <person name="Ramirez L."/>
            <person name="Alfaro M."/>
            <person name="Sun H."/>
            <person name="Tritt A."/>
            <person name="Yoshinaga Y."/>
            <person name="Zwiers L.-H."/>
            <person name="Turgeon B."/>
            <person name="Goodwin S."/>
            <person name="Spatafora J."/>
            <person name="Crous P."/>
            <person name="Grigoriev I."/>
        </authorList>
    </citation>
    <scope>NUCLEOTIDE SEQUENCE</scope>
    <source>
        <strain evidence="2">CBS 121739</strain>
    </source>
</reference>
<keyword evidence="1" id="KW-0472">Membrane</keyword>
<keyword evidence="1" id="KW-0812">Transmembrane</keyword>
<keyword evidence="1" id="KW-1133">Transmembrane helix</keyword>
<feature type="transmembrane region" description="Helical" evidence="1">
    <location>
        <begin position="25"/>
        <end position="45"/>
    </location>
</feature>
<keyword evidence="3" id="KW-1185">Reference proteome</keyword>
<protein>
    <submittedName>
        <fullName evidence="2">Uncharacterized protein</fullName>
    </submittedName>
</protein>
<evidence type="ECO:0000313" key="2">
    <source>
        <dbReference type="EMBL" id="KAF2757390.1"/>
    </source>
</evidence>
<evidence type="ECO:0000256" key="1">
    <source>
        <dbReference type="SAM" id="Phobius"/>
    </source>
</evidence>
<dbReference type="Proteomes" id="UP000799437">
    <property type="component" value="Unassembled WGS sequence"/>
</dbReference>
<proteinExistence type="predicted"/>
<dbReference type="RefSeq" id="XP_033599841.1">
    <property type="nucleotide sequence ID" value="XM_033744084.1"/>
</dbReference>
<name>A0A6A6W611_9PEZI</name>
<organism evidence="2 3">
    <name type="scientific">Pseudovirgaria hyperparasitica</name>
    <dbReference type="NCBI Taxonomy" id="470096"/>
    <lineage>
        <taxon>Eukaryota</taxon>
        <taxon>Fungi</taxon>
        <taxon>Dikarya</taxon>
        <taxon>Ascomycota</taxon>
        <taxon>Pezizomycotina</taxon>
        <taxon>Dothideomycetes</taxon>
        <taxon>Dothideomycetes incertae sedis</taxon>
        <taxon>Acrospermales</taxon>
        <taxon>Acrospermaceae</taxon>
        <taxon>Pseudovirgaria</taxon>
    </lineage>
</organism>
<gene>
    <name evidence="2" type="ORF">EJ05DRAFT_476656</name>
</gene>